<evidence type="ECO:0000313" key="2">
    <source>
        <dbReference type="Proteomes" id="UP000744676"/>
    </source>
</evidence>
<protein>
    <submittedName>
        <fullName evidence="1">Uncharacterized protein</fullName>
    </submittedName>
</protein>
<proteinExistence type="predicted"/>
<dbReference type="Proteomes" id="UP000744676">
    <property type="component" value="Unassembled WGS sequence"/>
</dbReference>
<dbReference type="EMBL" id="QVQA01000175">
    <property type="protein sequence ID" value="KAF5094229.1"/>
    <property type="molecule type" value="Genomic_DNA"/>
</dbReference>
<evidence type="ECO:0000313" key="1">
    <source>
        <dbReference type="EMBL" id="KAF5094229.1"/>
    </source>
</evidence>
<name>A0ACB6V0P5_9ASCO</name>
<keyword evidence="2" id="KW-1185">Reference proteome</keyword>
<reference evidence="1 2" key="1">
    <citation type="journal article" date="2020" name="Front. Microbiol.">
        <title>Phenotypic and Genetic Characterization of the Cheese Ripening Yeast Geotrichum candidum.</title>
        <authorList>
            <person name="Perkins V."/>
            <person name="Vignola S."/>
            <person name="Lessard M.H."/>
            <person name="Plante P.L."/>
            <person name="Corbeil J."/>
            <person name="Dugat-Bony E."/>
            <person name="Frenette M."/>
            <person name="Labrie S."/>
        </authorList>
    </citation>
    <scope>NUCLEOTIDE SEQUENCE [LARGE SCALE GENOMIC DNA]</scope>
    <source>
        <strain evidence="1 2">LMA-1147</strain>
    </source>
</reference>
<gene>
    <name evidence="1" type="ORF">D0Z00_003645</name>
</gene>
<comment type="caution">
    <text evidence="1">The sequence shown here is derived from an EMBL/GenBank/DDBJ whole genome shotgun (WGS) entry which is preliminary data.</text>
</comment>
<accession>A0ACB6V0P5</accession>
<sequence length="516" mass="56988">MENQVENKYDYQGNPPSFTWASISEYCAGRLPSLKPPSFTEKKHMLNPFPPILLISRKQWAFIMVAFVAWTWDAFDFFSVSLTATLIAKDLGVSVKDITWGITLVLMLRSVGAVIFGIAGDKWGRKWPFIVNCGLFVVLELGTGFVKTYDQFLGVRALFGIAMGGIYGNCAATALDDCPVEARGIISGFLQQGYAFGYLLCVVFNRAITYNTSHGWRALFWFGAAPPVLIILWRMMLPETDTFQAQKHLEKEQIETGNGGGFFHNGKKAFGTYWLMFIYLVLLMAGMNFMSHGSQDLFPTLLTAQLGFSADRSTVTNSVANLGAIAGGIFVGHMSEFTGRRLSIMICCVFGGALIYPWAFVHNSGINAGVFFLQFFVQGAWGVIPIHISELSPPNFRSFIVGTAYQLGNLASSASSTIESKIGENFPLTNAAGEKVHGKYNYGKVMAIFMGCVFGYVLLITFIGPERRNANLLSSEVDRELGVSQYKFDQEKEAALYNEDVEAGHDKPTTEHTDSK</sequence>
<organism evidence="1 2">
    <name type="scientific">Geotrichum galactomycetum</name>
    <dbReference type="NCBI Taxonomy" id="27317"/>
    <lineage>
        <taxon>Eukaryota</taxon>
        <taxon>Fungi</taxon>
        <taxon>Dikarya</taxon>
        <taxon>Ascomycota</taxon>
        <taxon>Saccharomycotina</taxon>
        <taxon>Dipodascomycetes</taxon>
        <taxon>Dipodascales</taxon>
        <taxon>Dipodascaceae</taxon>
        <taxon>Geotrichum</taxon>
    </lineage>
</organism>